<evidence type="ECO:0000259" key="24">
    <source>
        <dbReference type="PROSITE" id="PS50011"/>
    </source>
</evidence>
<dbReference type="InterPro" id="IPR000719">
    <property type="entry name" value="Prot_kinase_dom"/>
</dbReference>
<dbReference type="FunFam" id="3.80.10.10:FF:000101">
    <property type="entry name" value="LRR receptor-like serine/threonine-protein kinase ERECTA"/>
    <property type="match status" value="1"/>
</dbReference>
<evidence type="ECO:0000256" key="17">
    <source>
        <dbReference type="ARBA" id="ARBA00023136"/>
    </source>
</evidence>
<dbReference type="PROSITE" id="PS50011">
    <property type="entry name" value="PROTEIN_KINASE_DOM"/>
    <property type="match status" value="1"/>
</dbReference>
<dbReference type="PROSITE" id="PS00108">
    <property type="entry name" value="PROTEIN_KINASE_ST"/>
    <property type="match status" value="1"/>
</dbReference>
<comment type="subcellular location">
    <subcellularLocation>
        <location evidence="1">Cell membrane</location>
        <topology evidence="1">Single-pass membrane protein</topology>
    </subcellularLocation>
    <subcellularLocation>
        <location evidence="2">Membrane</location>
        <topology evidence="2">Single-pass type I membrane protein</topology>
    </subcellularLocation>
</comment>
<dbReference type="InterPro" id="IPR017441">
    <property type="entry name" value="Protein_kinase_ATP_BS"/>
</dbReference>
<keyword evidence="16" id="KW-1133">Transmembrane helix</keyword>
<dbReference type="EC" id="2.7.11.1" evidence="4"/>
<keyword evidence="8" id="KW-0433">Leucine-rich repeat</keyword>
<dbReference type="PROSITE" id="PS00107">
    <property type="entry name" value="PROTEIN_KINASE_ATP"/>
    <property type="match status" value="1"/>
</dbReference>
<dbReference type="Gene3D" id="1.10.510.10">
    <property type="entry name" value="Transferase(Phosphotransferase) domain 1"/>
    <property type="match status" value="1"/>
</dbReference>
<keyword evidence="14" id="KW-0418">Kinase</keyword>
<dbReference type="InterPro" id="IPR032675">
    <property type="entry name" value="LRR_dom_sf"/>
</dbReference>
<protein>
    <recommendedName>
        <fullName evidence="4">non-specific serine/threonine protein kinase</fullName>
        <ecNumber evidence="4">2.7.11.1</ecNumber>
    </recommendedName>
</protein>
<feature type="chain" id="PRO_5043043700" description="non-specific serine/threonine protein kinase" evidence="23">
    <location>
        <begin position="23"/>
        <end position="572"/>
    </location>
</feature>
<dbReference type="InterPro" id="IPR008271">
    <property type="entry name" value="Ser/Thr_kinase_AS"/>
</dbReference>
<dbReference type="InterPro" id="IPR051809">
    <property type="entry name" value="Plant_receptor-like_S/T_kinase"/>
</dbReference>
<dbReference type="PANTHER" id="PTHR27008:SF499">
    <property type="entry name" value="OS06G0581500 PROTEIN"/>
    <property type="match status" value="1"/>
</dbReference>
<dbReference type="Pfam" id="PF00069">
    <property type="entry name" value="Pkinase"/>
    <property type="match status" value="1"/>
</dbReference>
<keyword evidence="15 22" id="KW-0067">ATP-binding</keyword>
<keyword evidence="19" id="KW-0325">Glycoprotein</keyword>
<evidence type="ECO:0000256" key="10">
    <source>
        <dbReference type="ARBA" id="ARBA00022692"/>
    </source>
</evidence>
<comment type="caution">
    <text evidence="25">The sequence shown here is derived from an EMBL/GenBank/DDBJ whole genome shotgun (WGS) entry which is preliminary data.</text>
</comment>
<keyword evidence="12" id="KW-0677">Repeat</keyword>
<dbReference type="InterPro" id="IPR001611">
    <property type="entry name" value="Leu-rich_rpt"/>
</dbReference>
<dbReference type="Gene3D" id="3.80.10.10">
    <property type="entry name" value="Ribonuclease Inhibitor"/>
    <property type="match status" value="2"/>
</dbReference>
<reference evidence="25 26" key="1">
    <citation type="submission" date="2024-01" db="EMBL/GenBank/DDBJ databases">
        <title>Genome assemblies of Stephania.</title>
        <authorList>
            <person name="Yang L."/>
        </authorList>
    </citation>
    <scope>NUCLEOTIDE SEQUENCE [LARGE SCALE GENOMIC DNA]</scope>
    <source>
        <strain evidence="25">QJT</strain>
        <tissue evidence="25">Leaf</tissue>
    </source>
</reference>
<keyword evidence="18" id="KW-0675">Receptor</keyword>
<evidence type="ECO:0000256" key="2">
    <source>
        <dbReference type="ARBA" id="ARBA00004479"/>
    </source>
</evidence>
<evidence type="ECO:0000256" key="5">
    <source>
        <dbReference type="ARBA" id="ARBA00022475"/>
    </source>
</evidence>
<evidence type="ECO:0000256" key="12">
    <source>
        <dbReference type="ARBA" id="ARBA00022737"/>
    </source>
</evidence>
<evidence type="ECO:0000256" key="4">
    <source>
        <dbReference type="ARBA" id="ARBA00012513"/>
    </source>
</evidence>
<dbReference type="Pfam" id="PF13855">
    <property type="entry name" value="LRR_8"/>
    <property type="match status" value="1"/>
</dbReference>
<dbReference type="GO" id="GO:0005524">
    <property type="term" value="F:ATP binding"/>
    <property type="evidence" value="ECO:0007669"/>
    <property type="project" value="UniProtKB-UniRule"/>
</dbReference>
<proteinExistence type="inferred from homology"/>
<evidence type="ECO:0000256" key="21">
    <source>
        <dbReference type="ARBA" id="ARBA00048679"/>
    </source>
</evidence>
<keyword evidence="13 22" id="KW-0547">Nucleotide-binding</keyword>
<keyword evidence="10" id="KW-0812">Transmembrane</keyword>
<evidence type="ECO:0000256" key="11">
    <source>
        <dbReference type="ARBA" id="ARBA00022729"/>
    </source>
</evidence>
<keyword evidence="5" id="KW-1003">Cell membrane</keyword>
<dbReference type="PANTHER" id="PTHR27008">
    <property type="entry name" value="OS04G0122200 PROTEIN"/>
    <property type="match status" value="1"/>
</dbReference>
<evidence type="ECO:0000256" key="7">
    <source>
        <dbReference type="ARBA" id="ARBA00022553"/>
    </source>
</evidence>
<keyword evidence="26" id="KW-1185">Reference proteome</keyword>
<evidence type="ECO:0000256" key="1">
    <source>
        <dbReference type="ARBA" id="ARBA00004162"/>
    </source>
</evidence>
<keyword evidence="7" id="KW-0597">Phosphoprotein</keyword>
<dbReference type="FunFam" id="1.10.510.10:FF:000358">
    <property type="entry name" value="Putative leucine-rich repeat receptor-like serine/threonine-protein kinase"/>
    <property type="match status" value="1"/>
</dbReference>
<evidence type="ECO:0000256" key="3">
    <source>
        <dbReference type="ARBA" id="ARBA00008684"/>
    </source>
</evidence>
<comment type="similarity">
    <text evidence="3">Belongs to the protein kinase superfamily. Ser/Thr protein kinase family.</text>
</comment>
<dbReference type="EMBL" id="JBBNAE010000001">
    <property type="protein sequence ID" value="KAK9155013.1"/>
    <property type="molecule type" value="Genomic_DNA"/>
</dbReference>
<dbReference type="FunFam" id="3.80.10.10:FF:000383">
    <property type="entry name" value="Leucine-rich repeat receptor protein kinase EMS1"/>
    <property type="match status" value="1"/>
</dbReference>
<evidence type="ECO:0000256" key="19">
    <source>
        <dbReference type="ARBA" id="ARBA00023180"/>
    </source>
</evidence>
<dbReference type="InterPro" id="IPR011009">
    <property type="entry name" value="Kinase-like_dom_sf"/>
</dbReference>
<keyword evidence="11 23" id="KW-0732">Signal</keyword>
<evidence type="ECO:0000256" key="22">
    <source>
        <dbReference type="PROSITE-ProRule" id="PRU10141"/>
    </source>
</evidence>
<keyword evidence="9" id="KW-0808">Transferase</keyword>
<evidence type="ECO:0000256" key="18">
    <source>
        <dbReference type="ARBA" id="ARBA00023170"/>
    </source>
</evidence>
<keyword evidence="6" id="KW-0723">Serine/threonine-protein kinase</keyword>
<dbReference type="AlphaFoldDB" id="A0AAP0KNK0"/>
<evidence type="ECO:0000256" key="23">
    <source>
        <dbReference type="SAM" id="SignalP"/>
    </source>
</evidence>
<dbReference type="Gene3D" id="3.30.200.20">
    <property type="entry name" value="Phosphorylase Kinase, domain 1"/>
    <property type="match status" value="1"/>
</dbReference>
<evidence type="ECO:0000256" key="16">
    <source>
        <dbReference type="ARBA" id="ARBA00022989"/>
    </source>
</evidence>
<organism evidence="25 26">
    <name type="scientific">Stephania japonica</name>
    <dbReference type="NCBI Taxonomy" id="461633"/>
    <lineage>
        <taxon>Eukaryota</taxon>
        <taxon>Viridiplantae</taxon>
        <taxon>Streptophyta</taxon>
        <taxon>Embryophyta</taxon>
        <taxon>Tracheophyta</taxon>
        <taxon>Spermatophyta</taxon>
        <taxon>Magnoliopsida</taxon>
        <taxon>Ranunculales</taxon>
        <taxon>Menispermaceae</taxon>
        <taxon>Menispermoideae</taxon>
        <taxon>Cissampelideae</taxon>
        <taxon>Stephania</taxon>
    </lineage>
</organism>
<dbReference type="Pfam" id="PF08263">
    <property type="entry name" value="LRRNT_2"/>
    <property type="match status" value="1"/>
</dbReference>
<evidence type="ECO:0000256" key="20">
    <source>
        <dbReference type="ARBA" id="ARBA00047899"/>
    </source>
</evidence>
<evidence type="ECO:0000256" key="8">
    <source>
        <dbReference type="ARBA" id="ARBA00022614"/>
    </source>
</evidence>
<dbReference type="SMART" id="SM00220">
    <property type="entry name" value="S_TKc"/>
    <property type="match status" value="1"/>
</dbReference>
<evidence type="ECO:0000256" key="6">
    <source>
        <dbReference type="ARBA" id="ARBA00022527"/>
    </source>
</evidence>
<feature type="domain" description="Protein kinase" evidence="24">
    <location>
        <begin position="292"/>
        <end position="572"/>
    </location>
</feature>
<evidence type="ECO:0000256" key="14">
    <source>
        <dbReference type="ARBA" id="ARBA00022777"/>
    </source>
</evidence>
<evidence type="ECO:0000313" key="26">
    <source>
        <dbReference type="Proteomes" id="UP001417504"/>
    </source>
</evidence>
<dbReference type="InterPro" id="IPR013210">
    <property type="entry name" value="LRR_N_plant-typ"/>
</dbReference>
<feature type="signal peptide" evidence="23">
    <location>
        <begin position="1"/>
        <end position="22"/>
    </location>
</feature>
<evidence type="ECO:0000313" key="25">
    <source>
        <dbReference type="EMBL" id="KAK9155013.1"/>
    </source>
</evidence>
<evidence type="ECO:0000256" key="13">
    <source>
        <dbReference type="ARBA" id="ARBA00022741"/>
    </source>
</evidence>
<name>A0AAP0KNK0_9MAGN</name>
<evidence type="ECO:0000256" key="9">
    <source>
        <dbReference type="ARBA" id="ARBA00022679"/>
    </source>
</evidence>
<comment type="catalytic activity">
    <reaction evidence="21">
        <text>L-seryl-[protein] + ATP = O-phospho-L-seryl-[protein] + ADP + H(+)</text>
        <dbReference type="Rhea" id="RHEA:17989"/>
        <dbReference type="Rhea" id="RHEA-COMP:9863"/>
        <dbReference type="Rhea" id="RHEA-COMP:11604"/>
        <dbReference type="ChEBI" id="CHEBI:15378"/>
        <dbReference type="ChEBI" id="CHEBI:29999"/>
        <dbReference type="ChEBI" id="CHEBI:30616"/>
        <dbReference type="ChEBI" id="CHEBI:83421"/>
        <dbReference type="ChEBI" id="CHEBI:456216"/>
        <dbReference type="EC" id="2.7.11.1"/>
    </reaction>
</comment>
<accession>A0AAP0KNK0</accession>
<dbReference type="Proteomes" id="UP001417504">
    <property type="component" value="Unassembled WGS sequence"/>
</dbReference>
<dbReference type="SUPFAM" id="SSF52058">
    <property type="entry name" value="L domain-like"/>
    <property type="match status" value="1"/>
</dbReference>
<feature type="binding site" evidence="22">
    <location>
        <position position="321"/>
    </location>
    <ligand>
        <name>ATP</name>
        <dbReference type="ChEBI" id="CHEBI:30616"/>
    </ligand>
</feature>
<dbReference type="FunFam" id="3.30.200.20:FF:000432">
    <property type="entry name" value="LRR receptor-like serine/threonine-protein kinase EFR"/>
    <property type="match status" value="1"/>
</dbReference>
<keyword evidence="17" id="KW-0472">Membrane</keyword>
<dbReference type="GO" id="GO:0005886">
    <property type="term" value="C:plasma membrane"/>
    <property type="evidence" value="ECO:0007669"/>
    <property type="project" value="UniProtKB-SubCell"/>
</dbReference>
<gene>
    <name evidence="25" type="ORF">Sjap_002493</name>
</gene>
<dbReference type="GO" id="GO:0004674">
    <property type="term" value="F:protein serine/threonine kinase activity"/>
    <property type="evidence" value="ECO:0007669"/>
    <property type="project" value="UniProtKB-KW"/>
</dbReference>
<evidence type="ECO:0000256" key="15">
    <source>
        <dbReference type="ARBA" id="ARBA00022840"/>
    </source>
</evidence>
<sequence length="572" mass="63555">MVYLPMMMTVRVFLLVVLFVSSTKFELKDVSAATMNSKSETDRASLLALKDGITANAQGILNSWNDSSSDFCHWKGVICGRRHRRVISLELPRSGLIGWISPSIGNLTFLRSIDLSNNSFYGIIPQEIGQLSRLQYLLLSHNSLGGDIPSNLSHCSQLRGLYLDMNNLEGKIPKEITTLSKLVEFTVASNNLSGGIPHSIGNMSSLQQMSMAYNNLEGSIPYSIAQLRSLIYFSIAVNKFYGTLPAMIYNISSLKLLSLTLNRLHGELPQDVDEFNMIKLSYEDLFKATNGFSETNLIGSGSFGCVYKGVLGQDETIVAVKVLNLQQRGAPKSFKVECNALRNIRHRNLVKILTSCSSIDSKGDDFKALVYEFMPNGSLEQWLHPRFDGEHSQSRTLSLVQRITILVDVASALEYLHHYCHARIVHCDLKPSNILLDADMSAHVGDFGLARLFSQTNQNFSTTQSSTIGMKGSIGYYAPEYGVGGEASSQGDVYSFGILLLEMMTGRRPTDEMFDDGVNLHIFAKMAIPERVIQIVDPELLTSGEIMKTDEGTRKLKYRMAWETRCQNAQQG</sequence>
<dbReference type="SUPFAM" id="SSF56112">
    <property type="entry name" value="Protein kinase-like (PK-like)"/>
    <property type="match status" value="1"/>
</dbReference>
<comment type="catalytic activity">
    <reaction evidence="20">
        <text>L-threonyl-[protein] + ATP = O-phospho-L-threonyl-[protein] + ADP + H(+)</text>
        <dbReference type="Rhea" id="RHEA:46608"/>
        <dbReference type="Rhea" id="RHEA-COMP:11060"/>
        <dbReference type="Rhea" id="RHEA-COMP:11605"/>
        <dbReference type="ChEBI" id="CHEBI:15378"/>
        <dbReference type="ChEBI" id="CHEBI:30013"/>
        <dbReference type="ChEBI" id="CHEBI:30616"/>
        <dbReference type="ChEBI" id="CHEBI:61977"/>
        <dbReference type="ChEBI" id="CHEBI:456216"/>
        <dbReference type="EC" id="2.7.11.1"/>
    </reaction>
</comment>